<dbReference type="CDD" id="cd06261">
    <property type="entry name" value="TM_PBP2"/>
    <property type="match status" value="1"/>
</dbReference>
<evidence type="ECO:0000256" key="7">
    <source>
        <dbReference type="RuleBase" id="RU363032"/>
    </source>
</evidence>
<proteinExistence type="inferred from homology"/>
<feature type="transmembrane region" description="Helical" evidence="7">
    <location>
        <begin position="207"/>
        <end position="224"/>
    </location>
</feature>
<dbReference type="SUPFAM" id="SSF160964">
    <property type="entry name" value="MalF N-terminal region-like"/>
    <property type="match status" value="1"/>
</dbReference>
<dbReference type="Gene3D" id="1.10.3720.10">
    <property type="entry name" value="MetI-like"/>
    <property type="match status" value="1"/>
</dbReference>
<name>A0A412MEZ2_9FIRM</name>
<dbReference type="InterPro" id="IPR051393">
    <property type="entry name" value="ABC_transporter_permease"/>
</dbReference>
<dbReference type="Pfam" id="PF00528">
    <property type="entry name" value="BPD_transp_1"/>
    <property type="match status" value="1"/>
</dbReference>
<protein>
    <submittedName>
        <fullName evidence="9">Sugar ABC transporter permease</fullName>
    </submittedName>
</protein>
<feature type="transmembrane region" description="Helical" evidence="7">
    <location>
        <begin position="105"/>
        <end position="126"/>
    </location>
</feature>
<keyword evidence="2 7" id="KW-0813">Transport</keyword>
<feature type="transmembrane region" description="Helical" evidence="7">
    <location>
        <begin position="7"/>
        <end position="28"/>
    </location>
</feature>
<evidence type="ECO:0000259" key="8">
    <source>
        <dbReference type="PROSITE" id="PS50928"/>
    </source>
</evidence>
<evidence type="ECO:0000256" key="2">
    <source>
        <dbReference type="ARBA" id="ARBA00022448"/>
    </source>
</evidence>
<dbReference type="Proteomes" id="UP000283630">
    <property type="component" value="Unassembled WGS sequence"/>
</dbReference>
<accession>A0A412MEZ2</accession>
<evidence type="ECO:0000313" key="9">
    <source>
        <dbReference type="EMBL" id="RGT09019.1"/>
    </source>
</evidence>
<evidence type="ECO:0000256" key="3">
    <source>
        <dbReference type="ARBA" id="ARBA00022475"/>
    </source>
</evidence>
<feature type="transmembrane region" description="Helical" evidence="7">
    <location>
        <begin position="260"/>
        <end position="280"/>
    </location>
</feature>
<sequence>MKNNRFVASVLIPGFIFLIIFSVFPVAYGLGISFFDYNPASSYQEFLGLENYKRLLTDKVFWISVKNTVVFCVIAVTANIIITLFLAKIISIIPSKGLKTLFRTILFIPCIAPMVGTSMVWKYGIVGTDGGLLNRIMSIFGMAPRNWYLTTWQMLAIIIVYTLWADIGYNVVLFTAGIEAVPKVFDEAAELDGAGPIRRFIMIKLPLMGRTFAFVAIMTMANYFQMFAQFSVFVPDGGRNNAAMVLTNYVYRTSFGSYDMGYASAVAAGLFVIVFIVAMIQNRIMRADWSYE</sequence>
<dbReference type="InterPro" id="IPR000515">
    <property type="entry name" value="MetI-like"/>
</dbReference>
<dbReference type="PANTHER" id="PTHR30193">
    <property type="entry name" value="ABC TRANSPORTER PERMEASE PROTEIN"/>
    <property type="match status" value="1"/>
</dbReference>
<dbReference type="RefSeq" id="WP_118145403.1">
    <property type="nucleotide sequence ID" value="NZ_QRWH01000006.1"/>
</dbReference>
<comment type="subcellular location">
    <subcellularLocation>
        <location evidence="1 7">Cell membrane</location>
        <topology evidence="1 7">Multi-pass membrane protein</topology>
    </subcellularLocation>
</comment>
<feature type="transmembrane region" description="Helical" evidence="7">
    <location>
        <begin position="146"/>
        <end position="164"/>
    </location>
</feature>
<dbReference type="PROSITE" id="PS50928">
    <property type="entry name" value="ABC_TM1"/>
    <property type="match status" value="1"/>
</dbReference>
<dbReference type="InterPro" id="IPR035906">
    <property type="entry name" value="MetI-like_sf"/>
</dbReference>
<comment type="similarity">
    <text evidence="7">Belongs to the binding-protein-dependent transport system permease family.</text>
</comment>
<evidence type="ECO:0000313" key="10">
    <source>
        <dbReference type="Proteomes" id="UP000283630"/>
    </source>
</evidence>
<dbReference type="EMBL" id="QRWH01000006">
    <property type="protein sequence ID" value="RGT09019.1"/>
    <property type="molecule type" value="Genomic_DNA"/>
</dbReference>
<dbReference type="GO" id="GO:0055085">
    <property type="term" value="P:transmembrane transport"/>
    <property type="evidence" value="ECO:0007669"/>
    <property type="project" value="InterPro"/>
</dbReference>
<dbReference type="GO" id="GO:0005886">
    <property type="term" value="C:plasma membrane"/>
    <property type="evidence" value="ECO:0007669"/>
    <property type="project" value="UniProtKB-SubCell"/>
</dbReference>
<keyword evidence="3" id="KW-1003">Cell membrane</keyword>
<keyword evidence="4 7" id="KW-0812">Transmembrane</keyword>
<keyword evidence="5 7" id="KW-1133">Transmembrane helix</keyword>
<keyword evidence="6 7" id="KW-0472">Membrane</keyword>
<dbReference type="SUPFAM" id="SSF161098">
    <property type="entry name" value="MetI-like"/>
    <property type="match status" value="1"/>
</dbReference>
<organism evidence="9 10">
    <name type="scientific">Dorea formicigenerans</name>
    <dbReference type="NCBI Taxonomy" id="39486"/>
    <lineage>
        <taxon>Bacteria</taxon>
        <taxon>Bacillati</taxon>
        <taxon>Bacillota</taxon>
        <taxon>Clostridia</taxon>
        <taxon>Lachnospirales</taxon>
        <taxon>Lachnospiraceae</taxon>
        <taxon>Dorea</taxon>
    </lineage>
</organism>
<evidence type="ECO:0000256" key="1">
    <source>
        <dbReference type="ARBA" id="ARBA00004651"/>
    </source>
</evidence>
<evidence type="ECO:0000256" key="6">
    <source>
        <dbReference type="ARBA" id="ARBA00023136"/>
    </source>
</evidence>
<reference evidence="9 10" key="1">
    <citation type="submission" date="2018-08" db="EMBL/GenBank/DDBJ databases">
        <title>A genome reference for cultivated species of the human gut microbiota.</title>
        <authorList>
            <person name="Zou Y."/>
            <person name="Xue W."/>
            <person name="Luo G."/>
        </authorList>
    </citation>
    <scope>NUCLEOTIDE SEQUENCE [LARGE SCALE GENOMIC DNA]</scope>
    <source>
        <strain evidence="9 10">AF19-4AC</strain>
    </source>
</reference>
<gene>
    <name evidence="9" type="ORF">DWX53_08360</name>
</gene>
<feature type="domain" description="ABC transmembrane type-1" evidence="8">
    <location>
        <begin position="65"/>
        <end position="281"/>
    </location>
</feature>
<evidence type="ECO:0000256" key="4">
    <source>
        <dbReference type="ARBA" id="ARBA00022692"/>
    </source>
</evidence>
<feature type="transmembrane region" description="Helical" evidence="7">
    <location>
        <begin position="68"/>
        <end position="93"/>
    </location>
</feature>
<evidence type="ECO:0000256" key="5">
    <source>
        <dbReference type="ARBA" id="ARBA00022989"/>
    </source>
</evidence>
<dbReference type="AlphaFoldDB" id="A0A412MEZ2"/>
<comment type="caution">
    <text evidence="9">The sequence shown here is derived from an EMBL/GenBank/DDBJ whole genome shotgun (WGS) entry which is preliminary data.</text>
</comment>
<dbReference type="PANTHER" id="PTHR30193:SF37">
    <property type="entry name" value="INNER MEMBRANE ABC TRANSPORTER PERMEASE PROTEIN YCJO"/>
    <property type="match status" value="1"/>
</dbReference>